<dbReference type="PANTHER" id="PTHR48111">
    <property type="entry name" value="REGULATOR OF RPOS"/>
    <property type="match status" value="1"/>
</dbReference>
<dbReference type="GO" id="GO:0006355">
    <property type="term" value="P:regulation of DNA-templated transcription"/>
    <property type="evidence" value="ECO:0007669"/>
    <property type="project" value="InterPro"/>
</dbReference>
<dbReference type="Gene3D" id="6.10.250.690">
    <property type="match status" value="1"/>
</dbReference>
<keyword evidence="2" id="KW-0902">Two-component regulatory system</keyword>
<name>A0A1I1DEQ9_9BACT</name>
<keyword evidence="5" id="KW-0804">Transcription</keyword>
<dbReference type="PANTHER" id="PTHR48111:SF22">
    <property type="entry name" value="REGULATOR OF RPOS"/>
    <property type="match status" value="1"/>
</dbReference>
<dbReference type="CDD" id="cd00383">
    <property type="entry name" value="trans_reg_C"/>
    <property type="match status" value="1"/>
</dbReference>
<dbReference type="Proteomes" id="UP000199514">
    <property type="component" value="Unassembled WGS sequence"/>
</dbReference>
<dbReference type="Pfam" id="PF00072">
    <property type="entry name" value="Response_reg"/>
    <property type="match status" value="1"/>
</dbReference>
<evidence type="ECO:0000256" key="5">
    <source>
        <dbReference type="ARBA" id="ARBA00023163"/>
    </source>
</evidence>
<feature type="DNA-binding region" description="OmpR/PhoB-type" evidence="7">
    <location>
        <begin position="130"/>
        <end position="230"/>
    </location>
</feature>
<dbReference type="InterPro" id="IPR011006">
    <property type="entry name" value="CheY-like_superfamily"/>
</dbReference>
<dbReference type="SMART" id="SM00448">
    <property type="entry name" value="REC"/>
    <property type="match status" value="1"/>
</dbReference>
<dbReference type="EMBL" id="FOLE01000001">
    <property type="protein sequence ID" value="SFB73445.1"/>
    <property type="molecule type" value="Genomic_DNA"/>
</dbReference>
<dbReference type="GO" id="GO:0000156">
    <property type="term" value="F:phosphorelay response regulator activity"/>
    <property type="evidence" value="ECO:0007669"/>
    <property type="project" value="TreeGrafter"/>
</dbReference>
<keyword evidence="1 6" id="KW-0597">Phosphoprotein</keyword>
<sequence length="236" mass="26917">MIIFTPMKILIVEDEQKLLETLADSLSKEHFVIETASNCLIASEKIAVYDYDCILLDIMLPDGNGLTLLQQLKDLGKSDNVIIISAKDSLDDKLKGLELGADDYLTKPFHIAELNARVKAVLRRKTLQGRHTVELANVVLDLKERLFWVNNESVALNRKEFDMLNYFLLNKNRLVTKTALAEHVWGDNIDQADNFDFIYYQIKNIRKKLQLSGANIEIEAVYGIGYKLIEKDETAQ</sequence>
<dbReference type="Gene3D" id="1.10.10.10">
    <property type="entry name" value="Winged helix-like DNA-binding domain superfamily/Winged helix DNA-binding domain"/>
    <property type="match status" value="1"/>
</dbReference>
<dbReference type="Pfam" id="PF00486">
    <property type="entry name" value="Trans_reg_C"/>
    <property type="match status" value="1"/>
</dbReference>
<organism evidence="10 11">
    <name type="scientific">Flexibacter flexilis DSM 6793</name>
    <dbReference type="NCBI Taxonomy" id="927664"/>
    <lineage>
        <taxon>Bacteria</taxon>
        <taxon>Pseudomonadati</taxon>
        <taxon>Bacteroidota</taxon>
        <taxon>Cytophagia</taxon>
        <taxon>Cytophagales</taxon>
        <taxon>Flexibacteraceae</taxon>
        <taxon>Flexibacter</taxon>
    </lineage>
</organism>
<evidence type="ECO:0000259" key="9">
    <source>
        <dbReference type="PROSITE" id="PS51755"/>
    </source>
</evidence>
<gene>
    <name evidence="10" type="ORF">SAMN05421780_101171</name>
</gene>
<evidence type="ECO:0000256" key="2">
    <source>
        <dbReference type="ARBA" id="ARBA00023012"/>
    </source>
</evidence>
<feature type="domain" description="OmpR/PhoB-type" evidence="9">
    <location>
        <begin position="130"/>
        <end position="230"/>
    </location>
</feature>
<dbReference type="GO" id="GO:0032993">
    <property type="term" value="C:protein-DNA complex"/>
    <property type="evidence" value="ECO:0007669"/>
    <property type="project" value="TreeGrafter"/>
</dbReference>
<dbReference type="InterPro" id="IPR039420">
    <property type="entry name" value="WalR-like"/>
</dbReference>
<dbReference type="InterPro" id="IPR001789">
    <property type="entry name" value="Sig_transdc_resp-reg_receiver"/>
</dbReference>
<dbReference type="SMART" id="SM00862">
    <property type="entry name" value="Trans_reg_C"/>
    <property type="match status" value="1"/>
</dbReference>
<feature type="domain" description="Response regulatory" evidence="8">
    <location>
        <begin position="8"/>
        <end position="122"/>
    </location>
</feature>
<feature type="modified residue" description="4-aspartylphosphate" evidence="6">
    <location>
        <position position="57"/>
    </location>
</feature>
<protein>
    <submittedName>
        <fullName evidence="10">DNA-binding response regulator, OmpR family, contains REC and winged-helix (WHTH) domain</fullName>
    </submittedName>
</protein>
<keyword evidence="4 7" id="KW-0238">DNA-binding</keyword>
<dbReference type="STRING" id="927664.SAMN05421780_101171"/>
<evidence type="ECO:0000256" key="3">
    <source>
        <dbReference type="ARBA" id="ARBA00023015"/>
    </source>
</evidence>
<dbReference type="AlphaFoldDB" id="A0A1I1DEQ9"/>
<evidence type="ECO:0000256" key="6">
    <source>
        <dbReference type="PROSITE-ProRule" id="PRU00169"/>
    </source>
</evidence>
<reference evidence="10 11" key="1">
    <citation type="submission" date="2016-10" db="EMBL/GenBank/DDBJ databases">
        <authorList>
            <person name="de Groot N.N."/>
        </authorList>
    </citation>
    <scope>NUCLEOTIDE SEQUENCE [LARGE SCALE GENOMIC DNA]</scope>
    <source>
        <strain evidence="10 11">DSM 6793</strain>
    </source>
</reference>
<accession>A0A1I1DEQ9</accession>
<evidence type="ECO:0000256" key="7">
    <source>
        <dbReference type="PROSITE-ProRule" id="PRU01091"/>
    </source>
</evidence>
<dbReference type="PROSITE" id="PS51755">
    <property type="entry name" value="OMPR_PHOB"/>
    <property type="match status" value="1"/>
</dbReference>
<dbReference type="InterPro" id="IPR036388">
    <property type="entry name" value="WH-like_DNA-bd_sf"/>
</dbReference>
<proteinExistence type="predicted"/>
<dbReference type="PROSITE" id="PS50110">
    <property type="entry name" value="RESPONSE_REGULATORY"/>
    <property type="match status" value="1"/>
</dbReference>
<dbReference type="InterPro" id="IPR001867">
    <property type="entry name" value="OmpR/PhoB-type_DNA-bd"/>
</dbReference>
<evidence type="ECO:0000256" key="4">
    <source>
        <dbReference type="ARBA" id="ARBA00023125"/>
    </source>
</evidence>
<evidence type="ECO:0000259" key="8">
    <source>
        <dbReference type="PROSITE" id="PS50110"/>
    </source>
</evidence>
<dbReference type="GO" id="GO:0000976">
    <property type="term" value="F:transcription cis-regulatory region binding"/>
    <property type="evidence" value="ECO:0007669"/>
    <property type="project" value="TreeGrafter"/>
</dbReference>
<keyword evidence="11" id="KW-1185">Reference proteome</keyword>
<dbReference type="GO" id="GO:0005829">
    <property type="term" value="C:cytosol"/>
    <property type="evidence" value="ECO:0007669"/>
    <property type="project" value="TreeGrafter"/>
</dbReference>
<evidence type="ECO:0000256" key="1">
    <source>
        <dbReference type="ARBA" id="ARBA00022553"/>
    </source>
</evidence>
<evidence type="ECO:0000313" key="10">
    <source>
        <dbReference type="EMBL" id="SFB73445.1"/>
    </source>
</evidence>
<dbReference type="Gene3D" id="3.40.50.2300">
    <property type="match status" value="1"/>
</dbReference>
<keyword evidence="3" id="KW-0805">Transcription regulation</keyword>
<dbReference type="SUPFAM" id="SSF52172">
    <property type="entry name" value="CheY-like"/>
    <property type="match status" value="1"/>
</dbReference>
<evidence type="ECO:0000313" key="11">
    <source>
        <dbReference type="Proteomes" id="UP000199514"/>
    </source>
</evidence>